<accession>A0A5J6L3A5</accession>
<dbReference type="AlphaFoldDB" id="A0A5J6L3A5"/>
<dbReference type="Gene3D" id="3.40.50.1240">
    <property type="entry name" value="Phosphoglycerate mutase-like"/>
    <property type="match status" value="1"/>
</dbReference>
<gene>
    <name evidence="2" type="ORF">F6J85_06470</name>
</gene>
<dbReference type="GO" id="GO:0016787">
    <property type="term" value="F:hydrolase activity"/>
    <property type="evidence" value="ECO:0007669"/>
    <property type="project" value="UniProtKB-KW"/>
</dbReference>
<dbReference type="InterPro" id="IPR029033">
    <property type="entry name" value="His_PPase_superfam"/>
</dbReference>
<dbReference type="KEGG" id="mlz:F6J85_06470"/>
<dbReference type="SUPFAM" id="SSF53254">
    <property type="entry name" value="Phosphoglycerate mutase-like"/>
    <property type="match status" value="1"/>
</dbReference>
<dbReference type="InterPro" id="IPR013078">
    <property type="entry name" value="His_Pase_superF_clade-1"/>
</dbReference>
<dbReference type="PANTHER" id="PTHR20935">
    <property type="entry name" value="PHOSPHOGLYCERATE MUTASE-RELATED"/>
    <property type="match status" value="1"/>
</dbReference>
<proteinExistence type="predicted"/>
<sequence>MTTRHLYIARHGAADPFGTLTETGRRQAELLGERLASLPISAIWHSPLPRAAATAREVARHLPAATVAEAAELIDNIPYVPPGDTMPPGWAGFFDGYAEADAAAGRRTADTLTERFATAGPAGQGTAERHEVLITHDYPIAWLVRHALESPPARWLDLTSANAALTVLTYRAGAAPTVMMFNDMSHLSDDLRWTGFRPALRP</sequence>
<protein>
    <submittedName>
        <fullName evidence="2">Histidine phosphatase family protein</fullName>
    </submittedName>
</protein>
<organism evidence="2 3">
    <name type="scientific">Microbacterium lushaniae</name>
    <dbReference type="NCBI Taxonomy" id="2614639"/>
    <lineage>
        <taxon>Bacteria</taxon>
        <taxon>Bacillati</taxon>
        <taxon>Actinomycetota</taxon>
        <taxon>Actinomycetes</taxon>
        <taxon>Micrococcales</taxon>
        <taxon>Microbacteriaceae</taxon>
        <taxon>Microbacterium</taxon>
    </lineage>
</organism>
<dbReference type="EMBL" id="CP044232">
    <property type="protein sequence ID" value="QEW02782.1"/>
    <property type="molecule type" value="Genomic_DNA"/>
</dbReference>
<dbReference type="Proteomes" id="UP000325516">
    <property type="component" value="Chromosome"/>
</dbReference>
<keyword evidence="3" id="KW-1185">Reference proteome</keyword>
<dbReference type="RefSeq" id="WP_150924317.1">
    <property type="nucleotide sequence ID" value="NZ_CP044232.1"/>
</dbReference>
<dbReference type="Pfam" id="PF00300">
    <property type="entry name" value="His_Phos_1"/>
    <property type="match status" value="1"/>
</dbReference>
<dbReference type="PANTHER" id="PTHR20935:SF0">
    <property type="entry name" value="SERINE_THREONINE-PROTEIN PHOSPHATASE PGAM5, MITOCHONDRIAL"/>
    <property type="match status" value="1"/>
</dbReference>
<evidence type="ECO:0000313" key="2">
    <source>
        <dbReference type="EMBL" id="QEW02782.1"/>
    </source>
</evidence>
<dbReference type="CDD" id="cd07067">
    <property type="entry name" value="HP_PGM_like"/>
    <property type="match status" value="1"/>
</dbReference>
<keyword evidence="1" id="KW-0378">Hydrolase</keyword>
<dbReference type="InterPro" id="IPR051021">
    <property type="entry name" value="Mito_Ser/Thr_phosphatase"/>
</dbReference>
<name>A0A5J6L3A5_9MICO</name>
<reference evidence="3" key="1">
    <citation type="submission" date="2019-09" db="EMBL/GenBank/DDBJ databases">
        <title>Mumia zhuanghuii sp. nov. isolated from the intestinal contents of plateau pika (Ochotona curzoniae) in the Qinghai-Tibet plateau of China.</title>
        <authorList>
            <person name="Tian Z."/>
        </authorList>
    </citation>
    <scope>NUCLEOTIDE SEQUENCE [LARGE SCALE GENOMIC DNA]</scope>
    <source>
        <strain evidence="3">L-031</strain>
    </source>
</reference>
<evidence type="ECO:0000256" key="1">
    <source>
        <dbReference type="ARBA" id="ARBA00022801"/>
    </source>
</evidence>
<evidence type="ECO:0000313" key="3">
    <source>
        <dbReference type="Proteomes" id="UP000325516"/>
    </source>
</evidence>